<dbReference type="InterPro" id="IPR038714">
    <property type="entry name" value="YfeY-like_sf"/>
</dbReference>
<sequence length="201" mass="20704">MFSIKCGPGSIALSSLVALSACSSAGVDTFATRAVPQDSGTFLQITAAGAGPLNGSTAYSSKAILAQLPDYTTGSVIIGLENSTPDAMVLFRKAYGGQVQALQILPGPGGKIGQIHGVTHHVVGPAGERPGMTFREAGTDPATCRIGTNLWLGMAICKSRGAPNVTLTYSFKGEAAMSSTLPPRQVLDTGELQRIIWTPPT</sequence>
<evidence type="ECO:0000256" key="1">
    <source>
        <dbReference type="SAM" id="SignalP"/>
    </source>
</evidence>
<dbReference type="InterPro" id="IPR010938">
    <property type="entry name" value="DUF1131"/>
</dbReference>
<evidence type="ECO:0000313" key="2">
    <source>
        <dbReference type="EMBL" id="XBY43013.1"/>
    </source>
</evidence>
<gene>
    <name evidence="2" type="ORF">ABS361_12950</name>
</gene>
<organism evidence="2">
    <name type="scientific">Methyloraptor flagellatus</name>
    <dbReference type="NCBI Taxonomy" id="3162530"/>
    <lineage>
        <taxon>Bacteria</taxon>
        <taxon>Pseudomonadati</taxon>
        <taxon>Pseudomonadota</taxon>
        <taxon>Alphaproteobacteria</taxon>
        <taxon>Hyphomicrobiales</taxon>
        <taxon>Ancalomicrobiaceae</taxon>
        <taxon>Methyloraptor</taxon>
    </lineage>
</organism>
<reference evidence="2" key="1">
    <citation type="submission" date="2024-06" db="EMBL/GenBank/DDBJ databases">
        <title>Methylostella associata gen. nov., sp. nov., a novel Ancalomicrobiaceae-affiliated facultatively methylotrophic bacteria that feed on methanotrophs of the genus Methylococcus.</title>
        <authorList>
            <person name="Saltykova V."/>
            <person name="Danilova O.V."/>
            <person name="Oshkin I.Y."/>
            <person name="Belova S.E."/>
            <person name="Pimenov N.V."/>
            <person name="Dedysh S.N."/>
        </authorList>
    </citation>
    <scope>NUCLEOTIDE SEQUENCE</scope>
    <source>
        <strain evidence="2">S20</strain>
    </source>
</reference>
<keyword evidence="1" id="KW-0732">Signal</keyword>
<dbReference type="KEGG" id="mflg:ABS361_12950"/>
<protein>
    <submittedName>
        <fullName evidence="2">DUF1131 family protein</fullName>
    </submittedName>
</protein>
<dbReference type="AlphaFoldDB" id="A0AAU7X7G7"/>
<name>A0AAU7X7G7_9HYPH</name>
<feature type="signal peptide" evidence="1">
    <location>
        <begin position="1"/>
        <end position="25"/>
    </location>
</feature>
<dbReference type="PROSITE" id="PS51257">
    <property type="entry name" value="PROKAR_LIPOPROTEIN"/>
    <property type="match status" value="1"/>
</dbReference>
<dbReference type="Pfam" id="PF06572">
    <property type="entry name" value="DUF1131"/>
    <property type="match status" value="1"/>
</dbReference>
<dbReference type="EMBL" id="CP158568">
    <property type="protein sequence ID" value="XBY43013.1"/>
    <property type="molecule type" value="Genomic_DNA"/>
</dbReference>
<proteinExistence type="predicted"/>
<dbReference type="RefSeq" id="WP_407048115.1">
    <property type="nucleotide sequence ID" value="NZ_CP158568.1"/>
</dbReference>
<feature type="chain" id="PRO_5044009061" evidence="1">
    <location>
        <begin position="26"/>
        <end position="201"/>
    </location>
</feature>
<accession>A0AAU7X7G7</accession>
<dbReference type="Gene3D" id="2.60.460.10">
    <property type="entry name" value="protein yfey like domain"/>
    <property type="match status" value="1"/>
</dbReference>